<evidence type="ECO:0000256" key="1">
    <source>
        <dbReference type="SAM" id="Phobius"/>
    </source>
</evidence>
<keyword evidence="1" id="KW-0812">Transmembrane</keyword>
<evidence type="ECO:0000313" key="3">
    <source>
        <dbReference type="Proteomes" id="UP000630142"/>
    </source>
</evidence>
<dbReference type="Proteomes" id="UP000630142">
    <property type="component" value="Unassembled WGS sequence"/>
</dbReference>
<dbReference type="EMBL" id="BMZQ01000007">
    <property type="protein sequence ID" value="GHD24384.1"/>
    <property type="molecule type" value="Genomic_DNA"/>
</dbReference>
<organism evidence="2 3">
    <name type="scientific">Tianweitania populi</name>
    <dbReference type="NCBI Taxonomy" id="1607949"/>
    <lineage>
        <taxon>Bacteria</taxon>
        <taxon>Pseudomonadati</taxon>
        <taxon>Pseudomonadota</taxon>
        <taxon>Alphaproteobacteria</taxon>
        <taxon>Hyphomicrobiales</taxon>
        <taxon>Phyllobacteriaceae</taxon>
        <taxon>Tianweitania</taxon>
    </lineage>
</organism>
<dbReference type="RefSeq" id="WP_189507588.1">
    <property type="nucleotide sequence ID" value="NZ_BMZQ01000007.1"/>
</dbReference>
<feature type="transmembrane region" description="Helical" evidence="1">
    <location>
        <begin position="6"/>
        <end position="22"/>
    </location>
</feature>
<accession>A0A8J3DZG1</accession>
<sequence length="49" mass="5065">MNQAWGLIAAVPALLVMIAFMYRQGAMPGVGAIAAAGMTIVIGALLFWS</sequence>
<dbReference type="AlphaFoldDB" id="A0A8J3DZG1"/>
<gene>
    <name evidence="2" type="ORF">GCM10016234_40530</name>
</gene>
<proteinExistence type="predicted"/>
<evidence type="ECO:0000313" key="2">
    <source>
        <dbReference type="EMBL" id="GHD24384.1"/>
    </source>
</evidence>
<keyword evidence="1" id="KW-1133">Transmembrane helix</keyword>
<reference evidence="2" key="2">
    <citation type="submission" date="2020-09" db="EMBL/GenBank/DDBJ databases">
        <authorList>
            <person name="Sun Q."/>
            <person name="Kim S."/>
        </authorList>
    </citation>
    <scope>NUCLEOTIDE SEQUENCE</scope>
    <source>
        <strain evidence="2">KCTC 42249</strain>
    </source>
</reference>
<keyword evidence="1" id="KW-0472">Membrane</keyword>
<name>A0A8J3DZG1_9HYPH</name>
<feature type="transmembrane region" description="Helical" evidence="1">
    <location>
        <begin position="29"/>
        <end position="48"/>
    </location>
</feature>
<protein>
    <submittedName>
        <fullName evidence="2">Uncharacterized protein</fullName>
    </submittedName>
</protein>
<reference evidence="2" key="1">
    <citation type="journal article" date="2014" name="Int. J. Syst. Evol. Microbiol.">
        <title>Complete genome sequence of Corynebacterium casei LMG S-19264T (=DSM 44701T), isolated from a smear-ripened cheese.</title>
        <authorList>
            <consortium name="US DOE Joint Genome Institute (JGI-PGF)"/>
            <person name="Walter F."/>
            <person name="Albersmeier A."/>
            <person name="Kalinowski J."/>
            <person name="Ruckert C."/>
        </authorList>
    </citation>
    <scope>NUCLEOTIDE SEQUENCE</scope>
    <source>
        <strain evidence="2">KCTC 42249</strain>
    </source>
</reference>
<keyword evidence="3" id="KW-1185">Reference proteome</keyword>
<comment type="caution">
    <text evidence="2">The sequence shown here is derived from an EMBL/GenBank/DDBJ whole genome shotgun (WGS) entry which is preliminary data.</text>
</comment>